<reference evidence="2" key="2">
    <citation type="submission" date="2018-05" db="EMBL/GenBank/DDBJ databases">
        <title>OpunRS2 (Oryza punctata Reference Sequence Version 2).</title>
        <authorList>
            <person name="Zhang J."/>
            <person name="Kudrna D."/>
            <person name="Lee S."/>
            <person name="Talag J."/>
            <person name="Welchert J."/>
            <person name="Wing R.A."/>
        </authorList>
    </citation>
    <scope>NUCLEOTIDE SEQUENCE [LARGE SCALE GENOMIC DNA]</scope>
</reference>
<feature type="compositionally biased region" description="Polar residues" evidence="1">
    <location>
        <begin position="1"/>
        <end position="10"/>
    </location>
</feature>
<dbReference type="HOGENOM" id="CLU_3072031_0_0_1"/>
<keyword evidence="3" id="KW-1185">Reference proteome</keyword>
<reference evidence="2" key="1">
    <citation type="submission" date="2015-04" db="UniProtKB">
        <authorList>
            <consortium name="EnsemblPlants"/>
        </authorList>
    </citation>
    <scope>IDENTIFICATION</scope>
</reference>
<proteinExistence type="predicted"/>
<dbReference type="Gramene" id="OPUNC09G12260.3">
    <property type="protein sequence ID" value="OPUNC09G12260.3"/>
    <property type="gene ID" value="OPUNC09G12260"/>
</dbReference>
<evidence type="ECO:0000256" key="1">
    <source>
        <dbReference type="SAM" id="MobiDB-lite"/>
    </source>
</evidence>
<dbReference type="Proteomes" id="UP000026962">
    <property type="component" value="Chromosome 9"/>
</dbReference>
<feature type="region of interest" description="Disordered" evidence="1">
    <location>
        <begin position="1"/>
        <end position="23"/>
    </location>
</feature>
<evidence type="ECO:0000313" key="2">
    <source>
        <dbReference type="EnsemblPlants" id="OPUNC09G12260.3"/>
    </source>
</evidence>
<sequence>MFSKGATNGWQMKRKKRRAERDRRQALLKERKATIRVLACFSSSYRIAHTALI</sequence>
<organism evidence="2">
    <name type="scientific">Oryza punctata</name>
    <name type="common">Red rice</name>
    <dbReference type="NCBI Taxonomy" id="4537"/>
    <lineage>
        <taxon>Eukaryota</taxon>
        <taxon>Viridiplantae</taxon>
        <taxon>Streptophyta</taxon>
        <taxon>Embryophyta</taxon>
        <taxon>Tracheophyta</taxon>
        <taxon>Spermatophyta</taxon>
        <taxon>Magnoliopsida</taxon>
        <taxon>Liliopsida</taxon>
        <taxon>Poales</taxon>
        <taxon>Poaceae</taxon>
        <taxon>BOP clade</taxon>
        <taxon>Oryzoideae</taxon>
        <taxon>Oryzeae</taxon>
        <taxon>Oryzinae</taxon>
        <taxon>Oryza</taxon>
    </lineage>
</organism>
<protein>
    <submittedName>
        <fullName evidence="2">Uncharacterized protein</fullName>
    </submittedName>
</protein>
<dbReference type="EnsemblPlants" id="OPUNC09G12260.3">
    <property type="protein sequence ID" value="OPUNC09G12260.3"/>
    <property type="gene ID" value="OPUNC09G12260"/>
</dbReference>
<dbReference type="AlphaFoldDB" id="A0A0E0M2E3"/>
<name>A0A0E0M2E3_ORYPU</name>
<accession>A0A0E0M2E3</accession>
<evidence type="ECO:0000313" key="3">
    <source>
        <dbReference type="Proteomes" id="UP000026962"/>
    </source>
</evidence>